<accession>A0A8S1N7T8</accession>
<sequence length="309" mass="36497">MKKQEDDFIKRMKLYENKFIFLTEQCKVVIKETDSQFEQQINFPNPVYDAICYNDLLITSIRNMPIVIYQKEDGEWKQQMRLHDIKPNSELFLAPLDLKRLTESNNVIGCGKGFLHEYDLQKFSIINYKCIKNYEYISCLDSCEQNENYGIAKNILLLGQFNKIIKIVDTLQDKQIGEAKVHIGGITHLKFDKLDSLYFYSCARFDDYIYQWDLRNTSTFLQYFERKNQTNQRMNFDINHKRELLVGNDDGTAYVYKNDLKKVEFLISNSCVHSSIIQDDGKCYVSFGQRNFDESKTFQTGIQNFTINQ</sequence>
<proteinExistence type="predicted"/>
<evidence type="ECO:0008006" key="3">
    <source>
        <dbReference type="Google" id="ProtNLM"/>
    </source>
</evidence>
<evidence type="ECO:0000313" key="1">
    <source>
        <dbReference type="EMBL" id="CAD8086116.1"/>
    </source>
</evidence>
<protein>
    <recommendedName>
        <fullName evidence="3">WD40-repeat-containing domain</fullName>
    </recommendedName>
</protein>
<evidence type="ECO:0000313" key="2">
    <source>
        <dbReference type="Proteomes" id="UP000688137"/>
    </source>
</evidence>
<dbReference type="AlphaFoldDB" id="A0A8S1N7T8"/>
<comment type="caution">
    <text evidence="1">The sequence shown here is derived from an EMBL/GenBank/DDBJ whole genome shotgun (WGS) entry which is preliminary data.</text>
</comment>
<dbReference type="OMA" id="CEQNENY"/>
<gene>
    <name evidence="1" type="ORF">PPRIM_AZ9-3.1.T0760013</name>
</gene>
<dbReference type="PANTHER" id="PTHR13211:SF0">
    <property type="entry name" value="TELOMERASE CAJAL BODY PROTEIN 1"/>
    <property type="match status" value="1"/>
</dbReference>
<reference evidence="1" key="1">
    <citation type="submission" date="2021-01" db="EMBL/GenBank/DDBJ databases">
        <authorList>
            <consortium name="Genoscope - CEA"/>
            <person name="William W."/>
        </authorList>
    </citation>
    <scope>NUCLEOTIDE SEQUENCE</scope>
</reference>
<dbReference type="EMBL" id="CAJJDM010000079">
    <property type="protein sequence ID" value="CAD8086116.1"/>
    <property type="molecule type" value="Genomic_DNA"/>
</dbReference>
<organism evidence="1 2">
    <name type="scientific">Paramecium primaurelia</name>
    <dbReference type="NCBI Taxonomy" id="5886"/>
    <lineage>
        <taxon>Eukaryota</taxon>
        <taxon>Sar</taxon>
        <taxon>Alveolata</taxon>
        <taxon>Ciliophora</taxon>
        <taxon>Intramacronucleata</taxon>
        <taxon>Oligohymenophorea</taxon>
        <taxon>Peniculida</taxon>
        <taxon>Parameciidae</taxon>
        <taxon>Paramecium</taxon>
    </lineage>
</organism>
<dbReference type="PANTHER" id="PTHR13211">
    <property type="entry name" value="TELOMERASE CAJAL BODY PROTEIN 1"/>
    <property type="match status" value="1"/>
</dbReference>
<dbReference type="Proteomes" id="UP000688137">
    <property type="component" value="Unassembled WGS sequence"/>
</dbReference>
<dbReference type="InterPro" id="IPR051150">
    <property type="entry name" value="SWT21/TCAB1_mRNA_Telomere"/>
</dbReference>
<keyword evidence="2" id="KW-1185">Reference proteome</keyword>
<name>A0A8S1N7T8_PARPR</name>